<accession>A0A167E9L4</accession>
<dbReference type="InterPro" id="IPR026992">
    <property type="entry name" value="DIOX_N"/>
</dbReference>
<evidence type="ECO:0000313" key="4">
    <source>
        <dbReference type="Proteomes" id="UP000189580"/>
    </source>
</evidence>
<evidence type="ECO:0008006" key="5">
    <source>
        <dbReference type="Google" id="ProtNLM"/>
    </source>
</evidence>
<keyword evidence="4" id="KW-1185">Reference proteome</keyword>
<dbReference type="RefSeq" id="XP_018736286.1">
    <property type="nucleotide sequence ID" value="XM_018881848.1"/>
</dbReference>
<feature type="domain" description="Isopenicillin N synthase-like Fe(2+) 2OG dioxygenase" evidence="1">
    <location>
        <begin position="240"/>
        <end position="311"/>
    </location>
</feature>
<dbReference type="GeneID" id="30036922"/>
<evidence type="ECO:0000259" key="2">
    <source>
        <dbReference type="Pfam" id="PF14226"/>
    </source>
</evidence>
<dbReference type="InterPro" id="IPR027443">
    <property type="entry name" value="IPNS-like_sf"/>
</dbReference>
<gene>
    <name evidence="3" type="ORF">AWJ20_4756</name>
</gene>
<dbReference type="AlphaFoldDB" id="A0A167E9L4"/>
<dbReference type="Pfam" id="PF14226">
    <property type="entry name" value="DIOX_N"/>
    <property type="match status" value="1"/>
</dbReference>
<dbReference type="PANTHER" id="PTHR47990">
    <property type="entry name" value="2-OXOGLUTARATE (2OG) AND FE(II)-DEPENDENT OXYGENASE SUPERFAMILY PROTEIN-RELATED"/>
    <property type="match status" value="1"/>
</dbReference>
<dbReference type="InterPro" id="IPR050231">
    <property type="entry name" value="Iron_ascorbate_oxido_reductase"/>
</dbReference>
<sequence>MTFQVDPIKDAQYNIHPFTHVHETSDKTLDYVDLVAIDLSKYTDTPEGQESRRALAKQLHNALSTYGFFYVTGHGIEKERIDHLYSVAQSILELPDEIKYKHLAGALRSDDEDRSVSLGAERGGGFKPRQYWAMKNGVRDQIEHYNFLDLLHDKLMTEQNHPEIAKAYLEEVAEYYRLLHHTVLKKITVLCDIILEIPEGTIWEKNFKVVPEDRDASGSGFGRFMMYHGMSPEDEAKTDDTWLRGHSDSTAFTFITSQPMASLQIRDYYTGKWRYIPYLPNAFVVNIGDAMEFITGGYFKSTIHRVVKPPADQLYNRRLGLIYFSKPSAKSVIDPEAVNSPLLERLGYTKPEEWDRIEYAKWDDEKGRLFGRKDLNNTQTDEPLPVKLYGRYAERWHQASGPKVFT</sequence>
<dbReference type="InterPro" id="IPR044861">
    <property type="entry name" value="IPNS-like_FE2OG_OXY"/>
</dbReference>
<evidence type="ECO:0000259" key="1">
    <source>
        <dbReference type="Pfam" id="PF03171"/>
    </source>
</evidence>
<dbReference type="Gene3D" id="2.60.120.330">
    <property type="entry name" value="B-lactam Antibiotic, Isopenicillin N Synthase, Chain"/>
    <property type="match status" value="1"/>
</dbReference>
<dbReference type="Pfam" id="PF03171">
    <property type="entry name" value="2OG-FeII_Oxy"/>
    <property type="match status" value="1"/>
</dbReference>
<name>A0A167E9L4_9ASCO</name>
<dbReference type="Proteomes" id="UP000189580">
    <property type="component" value="Chromosome d"/>
</dbReference>
<dbReference type="EMBL" id="CP014502">
    <property type="protein sequence ID" value="ANB13809.1"/>
    <property type="molecule type" value="Genomic_DNA"/>
</dbReference>
<dbReference type="KEGG" id="slb:AWJ20_4756"/>
<feature type="domain" description="Non-haem dioxygenase N-terminal" evidence="2">
    <location>
        <begin position="37"/>
        <end position="110"/>
    </location>
</feature>
<dbReference type="PRINTS" id="PR00682">
    <property type="entry name" value="IPNSYNTHASE"/>
</dbReference>
<dbReference type="SUPFAM" id="SSF51197">
    <property type="entry name" value="Clavaminate synthase-like"/>
    <property type="match status" value="1"/>
</dbReference>
<dbReference type="OrthoDB" id="406156at2759"/>
<evidence type="ECO:0000313" key="3">
    <source>
        <dbReference type="EMBL" id="ANB13809.1"/>
    </source>
</evidence>
<reference evidence="3 4" key="1">
    <citation type="submission" date="2016-02" db="EMBL/GenBank/DDBJ databases">
        <title>Complete genome sequence and transcriptome regulation of the pentose utilising yeast Sugiyamaella lignohabitans.</title>
        <authorList>
            <person name="Bellasio M."/>
            <person name="Peymann A."/>
            <person name="Valli M."/>
            <person name="Sipitzky M."/>
            <person name="Graf A."/>
            <person name="Sauer M."/>
            <person name="Marx H."/>
            <person name="Mattanovich D."/>
        </authorList>
    </citation>
    <scope>NUCLEOTIDE SEQUENCE [LARGE SCALE GENOMIC DNA]</scope>
    <source>
        <strain evidence="3 4">CBS 10342</strain>
    </source>
</reference>
<organism evidence="3 4">
    <name type="scientific">Sugiyamaella lignohabitans</name>
    <dbReference type="NCBI Taxonomy" id="796027"/>
    <lineage>
        <taxon>Eukaryota</taxon>
        <taxon>Fungi</taxon>
        <taxon>Dikarya</taxon>
        <taxon>Ascomycota</taxon>
        <taxon>Saccharomycotina</taxon>
        <taxon>Dipodascomycetes</taxon>
        <taxon>Dipodascales</taxon>
        <taxon>Trichomonascaceae</taxon>
        <taxon>Sugiyamaella</taxon>
    </lineage>
</organism>
<protein>
    <recommendedName>
        <fullName evidence="5">Fe2OG dioxygenase domain-containing protein</fullName>
    </recommendedName>
</protein>
<proteinExistence type="predicted"/>